<organism evidence="1 2">
    <name type="scientific">Colocasia esculenta</name>
    <name type="common">Wild taro</name>
    <name type="synonym">Arum esculentum</name>
    <dbReference type="NCBI Taxonomy" id="4460"/>
    <lineage>
        <taxon>Eukaryota</taxon>
        <taxon>Viridiplantae</taxon>
        <taxon>Streptophyta</taxon>
        <taxon>Embryophyta</taxon>
        <taxon>Tracheophyta</taxon>
        <taxon>Spermatophyta</taxon>
        <taxon>Magnoliopsida</taxon>
        <taxon>Liliopsida</taxon>
        <taxon>Araceae</taxon>
        <taxon>Aroideae</taxon>
        <taxon>Colocasieae</taxon>
        <taxon>Colocasia</taxon>
    </lineage>
</organism>
<dbReference type="Proteomes" id="UP000652761">
    <property type="component" value="Unassembled WGS sequence"/>
</dbReference>
<comment type="caution">
    <text evidence="1">The sequence shown here is derived from an EMBL/GenBank/DDBJ whole genome shotgun (WGS) entry which is preliminary data.</text>
</comment>
<evidence type="ECO:0000313" key="1">
    <source>
        <dbReference type="EMBL" id="MQM23539.1"/>
    </source>
</evidence>
<proteinExistence type="predicted"/>
<dbReference type="EMBL" id="NMUH01016755">
    <property type="protein sequence ID" value="MQM23539.1"/>
    <property type="molecule type" value="Genomic_DNA"/>
</dbReference>
<reference evidence="1" key="1">
    <citation type="submission" date="2017-07" db="EMBL/GenBank/DDBJ databases">
        <title>Taro Niue Genome Assembly and Annotation.</title>
        <authorList>
            <person name="Atibalentja N."/>
            <person name="Keating K."/>
            <person name="Fields C.J."/>
        </authorList>
    </citation>
    <scope>NUCLEOTIDE SEQUENCE</scope>
    <source>
        <strain evidence="1">Niue_2</strain>
        <tissue evidence="1">Leaf</tissue>
    </source>
</reference>
<dbReference type="AlphaFoldDB" id="A0A843XUG2"/>
<accession>A0A843XUG2</accession>
<gene>
    <name evidence="1" type="ORF">Taro_056604</name>
</gene>
<sequence length="109" mass="12327">MCDVVACVEKCRPFDKSIDVSRDTAYQIDASVRIDGQTASDARFLQNWVHLLIFTQAGGSSAREAKLVPVQRAWWSNTAAETQQGVCEKVATLCRRIRQQRRTSRAQRL</sequence>
<keyword evidence="2" id="KW-1185">Reference proteome</keyword>
<name>A0A843XUG2_COLES</name>
<protein>
    <submittedName>
        <fullName evidence="1">Uncharacterized protein</fullName>
    </submittedName>
</protein>
<evidence type="ECO:0000313" key="2">
    <source>
        <dbReference type="Proteomes" id="UP000652761"/>
    </source>
</evidence>